<protein>
    <submittedName>
        <fullName evidence="1">Uncharacterized protein</fullName>
    </submittedName>
</protein>
<evidence type="ECO:0000313" key="1">
    <source>
        <dbReference type="EMBL" id="MBX62706.1"/>
    </source>
</evidence>
<sequence length="70" mass="8085">MVLSIFPIELVLRGSDLLFHPQILMPHVLHFYRDIPPRPLEGEANWVLKMVDSINMVSNGSEFFLSSFEL</sequence>
<dbReference type="EMBL" id="GGEC01082222">
    <property type="protein sequence ID" value="MBX62706.1"/>
    <property type="molecule type" value="Transcribed_RNA"/>
</dbReference>
<dbReference type="AlphaFoldDB" id="A0A2P2Q6W3"/>
<organism evidence="1">
    <name type="scientific">Rhizophora mucronata</name>
    <name type="common">Asiatic mangrove</name>
    <dbReference type="NCBI Taxonomy" id="61149"/>
    <lineage>
        <taxon>Eukaryota</taxon>
        <taxon>Viridiplantae</taxon>
        <taxon>Streptophyta</taxon>
        <taxon>Embryophyta</taxon>
        <taxon>Tracheophyta</taxon>
        <taxon>Spermatophyta</taxon>
        <taxon>Magnoliopsida</taxon>
        <taxon>eudicotyledons</taxon>
        <taxon>Gunneridae</taxon>
        <taxon>Pentapetalae</taxon>
        <taxon>rosids</taxon>
        <taxon>fabids</taxon>
        <taxon>Malpighiales</taxon>
        <taxon>Rhizophoraceae</taxon>
        <taxon>Rhizophora</taxon>
    </lineage>
</organism>
<proteinExistence type="predicted"/>
<accession>A0A2P2Q6W3</accession>
<reference evidence="1" key="1">
    <citation type="submission" date="2018-02" db="EMBL/GenBank/DDBJ databases">
        <title>Rhizophora mucronata_Transcriptome.</title>
        <authorList>
            <person name="Meera S.P."/>
            <person name="Sreeshan A."/>
            <person name="Augustine A."/>
        </authorList>
    </citation>
    <scope>NUCLEOTIDE SEQUENCE</scope>
    <source>
        <tissue evidence="1">Leaf</tissue>
    </source>
</reference>
<name>A0A2P2Q6W3_RHIMU</name>